<dbReference type="PANTHER" id="PTHR22916">
    <property type="entry name" value="GLYCOSYLTRANSFERASE"/>
    <property type="match status" value="1"/>
</dbReference>
<dbReference type="Gene3D" id="3.90.550.10">
    <property type="entry name" value="Spore Coat Polysaccharide Biosynthesis Protein SpsA, Chain A"/>
    <property type="match status" value="1"/>
</dbReference>
<dbReference type="GO" id="GO:0016757">
    <property type="term" value="F:glycosyltransferase activity"/>
    <property type="evidence" value="ECO:0007669"/>
    <property type="project" value="UniProtKB-KW"/>
</dbReference>
<sequence length="304" mass="35847">MNDSKILFSIIVPTFNRADIIKEAIKSVLEQSYDNWECLVIDDGSTDGTERIINSFKDSRIKYYYKSHEERSKARNFGIAIAEGEYICFLDSDDIYFPNHLVALLEKINKVNFVIGIFHTELNICQKQSIHHEKWFENLNNKQVANFILQGKSLYINAICVSREAFNYNKFPDQFSYWEDQHLWLRLLIKFPFFSVNQVTTQWNITGSSSVNTNFQEKPLKKMESYLRCITDVEEKKEITACRFLAKEDFKNLKREKASKYIRHSIYKGKYLFAIRQYIICLKFLGLLDISSAVVKIVHEKYKL</sequence>
<evidence type="ECO:0000313" key="3">
    <source>
        <dbReference type="Proteomes" id="UP001261624"/>
    </source>
</evidence>
<organism evidence="2 3">
    <name type="scientific">Autumnicola patrickiae</name>
    <dbReference type="NCBI Taxonomy" id="3075591"/>
    <lineage>
        <taxon>Bacteria</taxon>
        <taxon>Pseudomonadati</taxon>
        <taxon>Bacteroidota</taxon>
        <taxon>Flavobacteriia</taxon>
        <taxon>Flavobacteriales</taxon>
        <taxon>Flavobacteriaceae</taxon>
        <taxon>Autumnicola</taxon>
    </lineage>
</organism>
<name>A0ABU3DY03_9FLAO</name>
<evidence type="ECO:0000259" key="1">
    <source>
        <dbReference type="Pfam" id="PF00535"/>
    </source>
</evidence>
<feature type="domain" description="Glycosyltransferase 2-like" evidence="1">
    <location>
        <begin position="9"/>
        <end position="160"/>
    </location>
</feature>
<dbReference type="EMBL" id="JAVRHM010000001">
    <property type="protein sequence ID" value="MDT0688606.1"/>
    <property type="molecule type" value="Genomic_DNA"/>
</dbReference>
<reference evidence="2 3" key="1">
    <citation type="submission" date="2023-09" db="EMBL/GenBank/DDBJ databases">
        <authorList>
            <person name="Rey-Velasco X."/>
        </authorList>
    </citation>
    <scope>NUCLEOTIDE SEQUENCE [LARGE SCALE GENOMIC DNA]</scope>
    <source>
        <strain evidence="2 3">F188</strain>
    </source>
</reference>
<dbReference type="EC" id="2.4.-.-" evidence="2"/>
<dbReference type="SUPFAM" id="SSF53448">
    <property type="entry name" value="Nucleotide-diphospho-sugar transferases"/>
    <property type="match status" value="1"/>
</dbReference>
<gene>
    <name evidence="2" type="ORF">RM549_02350</name>
</gene>
<keyword evidence="2" id="KW-0328">Glycosyltransferase</keyword>
<dbReference type="InterPro" id="IPR001173">
    <property type="entry name" value="Glyco_trans_2-like"/>
</dbReference>
<proteinExistence type="predicted"/>
<dbReference type="Proteomes" id="UP001261624">
    <property type="component" value="Unassembled WGS sequence"/>
</dbReference>
<accession>A0ABU3DY03</accession>
<dbReference type="PANTHER" id="PTHR22916:SF3">
    <property type="entry name" value="UDP-GLCNAC:BETAGAL BETA-1,3-N-ACETYLGLUCOSAMINYLTRANSFERASE-LIKE PROTEIN 1"/>
    <property type="match status" value="1"/>
</dbReference>
<protein>
    <submittedName>
        <fullName evidence="2">Glycosyltransferase family 2 protein</fullName>
        <ecNumber evidence="2">2.4.-.-</ecNumber>
    </submittedName>
</protein>
<dbReference type="CDD" id="cd00761">
    <property type="entry name" value="Glyco_tranf_GTA_type"/>
    <property type="match status" value="1"/>
</dbReference>
<dbReference type="Pfam" id="PF00535">
    <property type="entry name" value="Glycos_transf_2"/>
    <property type="match status" value="1"/>
</dbReference>
<comment type="caution">
    <text evidence="2">The sequence shown here is derived from an EMBL/GenBank/DDBJ whole genome shotgun (WGS) entry which is preliminary data.</text>
</comment>
<keyword evidence="2" id="KW-0808">Transferase</keyword>
<dbReference type="RefSeq" id="WP_311680272.1">
    <property type="nucleotide sequence ID" value="NZ_JAVRHM010000001.1"/>
</dbReference>
<evidence type="ECO:0000313" key="2">
    <source>
        <dbReference type="EMBL" id="MDT0688606.1"/>
    </source>
</evidence>
<dbReference type="InterPro" id="IPR029044">
    <property type="entry name" value="Nucleotide-diphossugar_trans"/>
</dbReference>
<keyword evidence="3" id="KW-1185">Reference proteome</keyword>